<organism evidence="1 2">
    <name type="scientific">Reticulibacter mediterranei</name>
    <dbReference type="NCBI Taxonomy" id="2778369"/>
    <lineage>
        <taxon>Bacteria</taxon>
        <taxon>Bacillati</taxon>
        <taxon>Chloroflexota</taxon>
        <taxon>Ktedonobacteria</taxon>
        <taxon>Ktedonobacterales</taxon>
        <taxon>Reticulibacteraceae</taxon>
        <taxon>Reticulibacter</taxon>
    </lineage>
</organism>
<proteinExistence type="predicted"/>
<dbReference type="RefSeq" id="WP_220201859.1">
    <property type="nucleotide sequence ID" value="NZ_BNJK01000001.1"/>
</dbReference>
<evidence type="ECO:0000313" key="1">
    <source>
        <dbReference type="EMBL" id="GHO90925.1"/>
    </source>
</evidence>
<name>A0A8J3N067_9CHLR</name>
<comment type="caution">
    <text evidence="1">The sequence shown here is derived from an EMBL/GenBank/DDBJ whole genome shotgun (WGS) entry which is preliminary data.</text>
</comment>
<gene>
    <name evidence="1" type="ORF">KSF_009730</name>
</gene>
<dbReference type="EMBL" id="BNJK01000001">
    <property type="protein sequence ID" value="GHO90925.1"/>
    <property type="molecule type" value="Genomic_DNA"/>
</dbReference>
<sequence length="144" mass="15880">MTERIDLLQSLADAHERLITPAMKAAARGVNGSRGPREVLAHIVGWEVIAIACLPGLLPGEAPAPLTYDAMNLAMVTLIGEQPIEVFRDMLYQTHQRFLNMPEVQDEASFVPGHPIFERTLAAIGHCVEHVRELDRSSGQTVFQ</sequence>
<evidence type="ECO:0000313" key="2">
    <source>
        <dbReference type="Proteomes" id="UP000597444"/>
    </source>
</evidence>
<protein>
    <recommendedName>
        <fullName evidence="3">ClbS/DfsB family four-helix bundle protein</fullName>
    </recommendedName>
</protein>
<dbReference type="Proteomes" id="UP000597444">
    <property type="component" value="Unassembled WGS sequence"/>
</dbReference>
<dbReference type="InterPro" id="IPR034660">
    <property type="entry name" value="DinB/YfiT-like"/>
</dbReference>
<reference evidence="1" key="1">
    <citation type="submission" date="2020-10" db="EMBL/GenBank/DDBJ databases">
        <title>Taxonomic study of unclassified bacteria belonging to the class Ktedonobacteria.</title>
        <authorList>
            <person name="Yabe S."/>
            <person name="Wang C.M."/>
            <person name="Zheng Y."/>
            <person name="Sakai Y."/>
            <person name="Cavaletti L."/>
            <person name="Monciardini P."/>
            <person name="Donadio S."/>
        </authorList>
    </citation>
    <scope>NUCLEOTIDE SEQUENCE</scope>
    <source>
        <strain evidence="1">ID150040</strain>
    </source>
</reference>
<accession>A0A8J3N067</accession>
<dbReference type="Gene3D" id="1.20.120.450">
    <property type="entry name" value="dinb family like domain"/>
    <property type="match status" value="1"/>
</dbReference>
<dbReference type="SUPFAM" id="SSF109854">
    <property type="entry name" value="DinB/YfiT-like putative metalloenzymes"/>
    <property type="match status" value="1"/>
</dbReference>
<dbReference type="AlphaFoldDB" id="A0A8J3N067"/>
<keyword evidence="2" id="KW-1185">Reference proteome</keyword>
<evidence type="ECO:0008006" key="3">
    <source>
        <dbReference type="Google" id="ProtNLM"/>
    </source>
</evidence>